<dbReference type="Pfam" id="PF21176">
    <property type="entry name" value="RecR_HhH"/>
    <property type="match status" value="1"/>
</dbReference>
<dbReference type="InterPro" id="IPR023627">
    <property type="entry name" value="Rcmb_RecR"/>
</dbReference>
<dbReference type="Gene3D" id="6.10.250.240">
    <property type="match status" value="1"/>
</dbReference>
<keyword evidence="5 7" id="KW-0233">DNA recombination</keyword>
<dbReference type="GO" id="GO:0006281">
    <property type="term" value="P:DNA repair"/>
    <property type="evidence" value="ECO:0007669"/>
    <property type="project" value="UniProtKB-UniRule"/>
</dbReference>
<dbReference type="EMBL" id="PFSC01000075">
    <property type="protein sequence ID" value="PJC32642.1"/>
    <property type="molecule type" value="Genomic_DNA"/>
</dbReference>
<dbReference type="PANTHER" id="PTHR30446">
    <property type="entry name" value="RECOMBINATION PROTEIN RECR"/>
    <property type="match status" value="1"/>
</dbReference>
<keyword evidence="2 7" id="KW-0227">DNA damage</keyword>
<dbReference type="GO" id="GO:0006310">
    <property type="term" value="P:DNA recombination"/>
    <property type="evidence" value="ECO:0007669"/>
    <property type="project" value="UniProtKB-UniRule"/>
</dbReference>
<feature type="zinc finger region" description="C4-type" evidence="7">
    <location>
        <begin position="59"/>
        <end position="74"/>
    </location>
</feature>
<evidence type="ECO:0000256" key="7">
    <source>
        <dbReference type="HAMAP-Rule" id="MF_00017"/>
    </source>
</evidence>
<dbReference type="SMART" id="SM00493">
    <property type="entry name" value="TOPRIM"/>
    <property type="match status" value="1"/>
</dbReference>
<protein>
    <recommendedName>
        <fullName evidence="7">Recombination protein RecR</fullName>
    </recommendedName>
</protein>
<keyword evidence="6 7" id="KW-0234">DNA repair</keyword>
<sequence length="214" mass="24347">MSNSLPKSLKQVSFFLERLPGIGEKSANRLAFYLLRMPDEDLKDFSEQVAKLKAQTKRCKICMNLTEEELCGVCDDSARDGTRITVVEDVLDLLSLETGDIYDGMYHVLHGRIDPLNHIGPDDIFLEELFTRLKPKTNGHVTPSIVKEVILATNPDMEGEATAMYLRNRLQELKKEHSLEFTITRLGYGMPMGGNLEYADYMTLRKALENRRGF</sequence>
<dbReference type="InterPro" id="IPR000093">
    <property type="entry name" value="DNA_Rcmb_RecR"/>
</dbReference>
<feature type="domain" description="Toprim" evidence="8">
    <location>
        <begin position="82"/>
        <end position="191"/>
    </location>
</feature>
<evidence type="ECO:0000256" key="3">
    <source>
        <dbReference type="ARBA" id="ARBA00022771"/>
    </source>
</evidence>
<evidence type="ECO:0000256" key="5">
    <source>
        <dbReference type="ARBA" id="ARBA00023172"/>
    </source>
</evidence>
<dbReference type="PROSITE" id="PS01300">
    <property type="entry name" value="RECR"/>
    <property type="match status" value="1"/>
</dbReference>
<reference evidence="10" key="1">
    <citation type="submission" date="2017-09" db="EMBL/GenBank/DDBJ databases">
        <title>Depth-based differentiation of microbial function through sediment-hosted aquifers and enrichment of novel symbionts in the deep terrestrial subsurface.</title>
        <authorList>
            <person name="Probst A.J."/>
            <person name="Ladd B."/>
            <person name="Jarett J.K."/>
            <person name="Geller-Mcgrath D.E."/>
            <person name="Sieber C.M.K."/>
            <person name="Emerson J.B."/>
            <person name="Anantharaman K."/>
            <person name="Thomas B.C."/>
            <person name="Malmstrom R."/>
            <person name="Stieglmeier M."/>
            <person name="Klingl A."/>
            <person name="Woyke T."/>
            <person name="Ryan C.M."/>
            <person name="Banfield J.F."/>
        </authorList>
    </citation>
    <scope>NUCLEOTIDE SEQUENCE [LARGE SCALE GENOMIC DNA]</scope>
</reference>
<dbReference type="InterPro" id="IPR034137">
    <property type="entry name" value="TOPRIM_RecR"/>
</dbReference>
<proteinExistence type="inferred from homology"/>
<accession>A0A2M8F020</accession>
<evidence type="ECO:0000256" key="2">
    <source>
        <dbReference type="ARBA" id="ARBA00022763"/>
    </source>
</evidence>
<dbReference type="GO" id="GO:0008270">
    <property type="term" value="F:zinc ion binding"/>
    <property type="evidence" value="ECO:0007669"/>
    <property type="project" value="UniProtKB-KW"/>
</dbReference>
<evidence type="ECO:0000259" key="8">
    <source>
        <dbReference type="PROSITE" id="PS50880"/>
    </source>
</evidence>
<dbReference type="InterPro" id="IPR006171">
    <property type="entry name" value="TOPRIM_dom"/>
</dbReference>
<keyword evidence="4 7" id="KW-0862">Zinc</keyword>
<dbReference type="PANTHER" id="PTHR30446:SF0">
    <property type="entry name" value="RECOMBINATION PROTEIN RECR"/>
    <property type="match status" value="1"/>
</dbReference>
<dbReference type="AlphaFoldDB" id="A0A2M8F020"/>
<dbReference type="PROSITE" id="PS50880">
    <property type="entry name" value="TOPRIM"/>
    <property type="match status" value="1"/>
</dbReference>
<keyword evidence="1 7" id="KW-0479">Metal-binding</keyword>
<name>A0A2M8F020_9BACT</name>
<gene>
    <name evidence="7" type="primary">recR</name>
    <name evidence="9" type="ORF">CO051_02850</name>
</gene>
<dbReference type="InterPro" id="IPR015967">
    <property type="entry name" value="Rcmb_RecR_Znf"/>
</dbReference>
<dbReference type="Proteomes" id="UP000231383">
    <property type="component" value="Unassembled WGS sequence"/>
</dbReference>
<comment type="caution">
    <text evidence="9">The sequence shown here is derived from an EMBL/GenBank/DDBJ whole genome shotgun (WGS) entry which is preliminary data.</text>
</comment>
<evidence type="ECO:0000256" key="6">
    <source>
        <dbReference type="ARBA" id="ARBA00023204"/>
    </source>
</evidence>
<keyword evidence="3 7" id="KW-0863">Zinc-finger</keyword>
<dbReference type="GO" id="GO:0003677">
    <property type="term" value="F:DNA binding"/>
    <property type="evidence" value="ECO:0007669"/>
    <property type="project" value="UniProtKB-UniRule"/>
</dbReference>
<comment type="function">
    <text evidence="7">May play a role in DNA repair. It seems to be involved in an RecBC-independent recombinational process of DNA repair. It may act with RecF and RecO.</text>
</comment>
<dbReference type="Gene3D" id="1.10.8.420">
    <property type="entry name" value="RecR Domain 1"/>
    <property type="match status" value="1"/>
</dbReference>
<dbReference type="Gene3D" id="3.40.1360.10">
    <property type="match status" value="1"/>
</dbReference>
<dbReference type="NCBIfam" id="TIGR00615">
    <property type="entry name" value="recR"/>
    <property type="match status" value="1"/>
</dbReference>
<dbReference type="HAMAP" id="MF_00017">
    <property type="entry name" value="RecR"/>
    <property type="match status" value="1"/>
</dbReference>
<dbReference type="Pfam" id="PF13662">
    <property type="entry name" value="Toprim_4"/>
    <property type="match status" value="1"/>
</dbReference>
<comment type="similarity">
    <text evidence="7">Belongs to the RecR family.</text>
</comment>
<evidence type="ECO:0000313" key="9">
    <source>
        <dbReference type="EMBL" id="PJC32642.1"/>
    </source>
</evidence>
<dbReference type="SUPFAM" id="SSF111304">
    <property type="entry name" value="Recombination protein RecR"/>
    <property type="match status" value="1"/>
</dbReference>
<organism evidence="9 10">
    <name type="scientific">Candidatus Roizmanbacteria bacterium CG_4_9_14_0_2_um_filter_39_13</name>
    <dbReference type="NCBI Taxonomy" id="1974839"/>
    <lineage>
        <taxon>Bacteria</taxon>
        <taxon>Candidatus Roizmaniibacteriota</taxon>
    </lineage>
</organism>
<dbReference type="Gene3D" id="3.30.60.80">
    <property type="match status" value="1"/>
</dbReference>
<evidence type="ECO:0000313" key="10">
    <source>
        <dbReference type="Proteomes" id="UP000231383"/>
    </source>
</evidence>
<evidence type="ECO:0000256" key="4">
    <source>
        <dbReference type="ARBA" id="ARBA00022833"/>
    </source>
</evidence>
<dbReference type="CDD" id="cd01025">
    <property type="entry name" value="TOPRIM_recR"/>
    <property type="match status" value="1"/>
</dbReference>
<evidence type="ECO:0000256" key="1">
    <source>
        <dbReference type="ARBA" id="ARBA00022723"/>
    </source>
</evidence>
<dbReference type="Pfam" id="PF21175">
    <property type="entry name" value="RecR_C"/>
    <property type="match status" value="1"/>
</dbReference>
<dbReference type="Pfam" id="PF02132">
    <property type="entry name" value="RecR_ZnF"/>
    <property type="match status" value="1"/>
</dbReference>